<organism evidence="2 3">
    <name type="scientific">Odocoileus virginianus</name>
    <name type="common">White-tailed deer</name>
    <dbReference type="NCBI Taxonomy" id="9874"/>
    <lineage>
        <taxon>Eukaryota</taxon>
        <taxon>Metazoa</taxon>
        <taxon>Chordata</taxon>
        <taxon>Craniata</taxon>
        <taxon>Vertebrata</taxon>
        <taxon>Euteleostomi</taxon>
        <taxon>Mammalia</taxon>
        <taxon>Eutheria</taxon>
        <taxon>Laurasiatheria</taxon>
        <taxon>Artiodactyla</taxon>
        <taxon>Ruminantia</taxon>
        <taxon>Pecora</taxon>
        <taxon>Cervidae</taxon>
        <taxon>Odocoileinae</taxon>
        <taxon>Odocoileus</taxon>
    </lineage>
</organism>
<keyword evidence="2" id="KW-1185">Reference proteome</keyword>
<reference evidence="2" key="1">
    <citation type="journal article" date="2022" name="J. Hered.">
        <title>A De Novo Chromosome-Level Genome Assembly of the White-Tailed Deer, Odocoileus Virginianus.</title>
        <authorList>
            <person name="London E.W."/>
            <person name="Roca A.L."/>
            <person name="Novakofski J.E."/>
            <person name="Mateus-Pinilla N.E."/>
        </authorList>
    </citation>
    <scope>NUCLEOTIDE SEQUENCE [LARGE SCALE GENOMIC DNA]</scope>
</reference>
<dbReference type="RefSeq" id="XP_070308520.1">
    <property type="nucleotide sequence ID" value="XM_070452419.1"/>
</dbReference>
<feature type="compositionally biased region" description="Basic and acidic residues" evidence="1">
    <location>
        <begin position="10"/>
        <end position="26"/>
    </location>
</feature>
<protein>
    <submittedName>
        <fullName evidence="3">Collagen alpha-1(I) chain-like</fullName>
    </submittedName>
</protein>
<feature type="region of interest" description="Disordered" evidence="1">
    <location>
        <begin position="1"/>
        <end position="238"/>
    </location>
</feature>
<reference evidence="3" key="2">
    <citation type="submission" date="2025-08" db="UniProtKB">
        <authorList>
            <consortium name="RefSeq"/>
        </authorList>
    </citation>
    <scope>IDENTIFICATION</scope>
    <source>
        <tissue evidence="3">Tongue muscle</tissue>
    </source>
</reference>
<dbReference type="GeneID" id="139030331"/>
<sequence length="316" mass="33526">MCHCYRSPRLKPELSHKRSPCHEKPLHYNQRKPAPLLRFSGTNEAARGRRTDAGARGTRGAAARPGPSGGSAGSPGRARRLPARAPRRRRGREPALGRGSHGRGRASPAREKGRGTWRVTWARATARGFRSPAAARPSARRAPARSSPPAPRRPGQAARSSAPRRCPRGPGRLRAPGPPRGRAGAEGCPSHGAPGSPHPLPLPGRPRSRGEGGKGASGGQRAATNAGSATRAAPLPQRRWRRRRPGPCCCCQLVGRTLSMRARRPHPESTGFCEIYTATTLLILTSLISSSVPPLLDDSGLALLTSCLTSEDTSQA</sequence>
<name>A0ABM4GYX0_ODOVR</name>
<feature type="compositionally biased region" description="Low complexity" evidence="1">
    <location>
        <begin position="126"/>
        <end position="137"/>
    </location>
</feature>
<feature type="compositionally biased region" description="Basic residues" evidence="1">
    <location>
        <begin position="77"/>
        <end position="91"/>
    </location>
</feature>
<dbReference type="Proteomes" id="UP001652640">
    <property type="component" value="Chromosome 22"/>
</dbReference>
<feature type="compositionally biased region" description="Low complexity" evidence="1">
    <location>
        <begin position="219"/>
        <end position="237"/>
    </location>
</feature>
<gene>
    <name evidence="3" type="primary">LOC139030331</name>
</gene>
<feature type="compositionally biased region" description="Low complexity" evidence="1">
    <location>
        <begin position="54"/>
        <end position="66"/>
    </location>
</feature>
<evidence type="ECO:0000313" key="2">
    <source>
        <dbReference type="Proteomes" id="UP001652640"/>
    </source>
</evidence>
<evidence type="ECO:0000313" key="3">
    <source>
        <dbReference type="RefSeq" id="XP_070308520.1"/>
    </source>
</evidence>
<evidence type="ECO:0000256" key="1">
    <source>
        <dbReference type="SAM" id="MobiDB-lite"/>
    </source>
</evidence>
<feature type="compositionally biased region" description="Low complexity" evidence="1">
    <location>
        <begin position="153"/>
        <end position="195"/>
    </location>
</feature>
<proteinExistence type="predicted"/>
<accession>A0ABM4GYX0</accession>